<evidence type="ECO:0000256" key="2">
    <source>
        <dbReference type="SAM" id="Coils"/>
    </source>
</evidence>
<comment type="caution">
    <text evidence="3">The sequence shown here is derived from an EMBL/GenBank/DDBJ whole genome shotgun (WGS) entry which is preliminary data.</text>
</comment>
<comment type="similarity">
    <text evidence="1">Belongs to the PspA/Vipp/IM30 family.</text>
</comment>
<organism evidence="3 4">
    <name type="scientific">Novispirillum itersonii</name>
    <name type="common">Aquaspirillum itersonii</name>
    <dbReference type="NCBI Taxonomy" id="189"/>
    <lineage>
        <taxon>Bacteria</taxon>
        <taxon>Pseudomonadati</taxon>
        <taxon>Pseudomonadota</taxon>
        <taxon>Alphaproteobacteria</taxon>
        <taxon>Rhodospirillales</taxon>
        <taxon>Novispirillaceae</taxon>
        <taxon>Novispirillum</taxon>
    </lineage>
</organism>
<dbReference type="PANTHER" id="PTHR31088:SF9">
    <property type="entry name" value="PHAGE SHOCK PROTEIN A"/>
    <property type="match status" value="1"/>
</dbReference>
<feature type="coiled-coil region" evidence="2">
    <location>
        <begin position="165"/>
        <end position="192"/>
    </location>
</feature>
<dbReference type="AlphaFoldDB" id="A0A7X0DMP7"/>
<sequence length="229" mass="24710">MSLFRKLFSLGKGAVTEVAESIADSQALRILDQEIRDAETALSKARDELAALMAKRALQDRKITELKEQIAGYETKGGKALSLGQEDLAREVAERIAALEQELTAATTSADAYRTAETKMRATITQTEGRITTLKREIDTVRATEAVQKAQAAVAAKHSGVNTALGDATASLERLKARQAEQEARFSAAEELDQQKTGADLDQRLAALGIGDSGANRTDEIMARFKSKS</sequence>
<evidence type="ECO:0000313" key="3">
    <source>
        <dbReference type="EMBL" id="MBB6211276.1"/>
    </source>
</evidence>
<keyword evidence="2" id="KW-0175">Coiled coil</keyword>
<accession>A0A7X0DMP7</accession>
<dbReference type="InterPro" id="IPR007157">
    <property type="entry name" value="PspA_VIPP1"/>
</dbReference>
<reference evidence="3 4" key="1">
    <citation type="submission" date="2020-08" db="EMBL/GenBank/DDBJ databases">
        <title>Genomic Encyclopedia of Type Strains, Phase IV (KMG-IV): sequencing the most valuable type-strain genomes for metagenomic binning, comparative biology and taxonomic classification.</title>
        <authorList>
            <person name="Goeker M."/>
        </authorList>
    </citation>
    <scope>NUCLEOTIDE SEQUENCE [LARGE SCALE GENOMIC DNA]</scope>
    <source>
        <strain evidence="3 4">DSM 11590</strain>
    </source>
</reference>
<dbReference type="RefSeq" id="WP_184264094.1">
    <property type="nucleotide sequence ID" value="NZ_JACIIX010000010.1"/>
</dbReference>
<keyword evidence="4" id="KW-1185">Reference proteome</keyword>
<name>A0A7X0DMP7_NOVIT</name>
<feature type="coiled-coil region" evidence="2">
    <location>
        <begin position="28"/>
        <end position="109"/>
    </location>
</feature>
<gene>
    <name evidence="3" type="ORF">FHS48_002713</name>
</gene>
<dbReference type="PANTHER" id="PTHR31088">
    <property type="entry name" value="MEMBRANE-ASSOCIATED PROTEIN VIPP1, CHLOROPLASTIC"/>
    <property type="match status" value="1"/>
</dbReference>
<dbReference type="Pfam" id="PF04012">
    <property type="entry name" value="PspA_IM30"/>
    <property type="match status" value="1"/>
</dbReference>
<evidence type="ECO:0000313" key="4">
    <source>
        <dbReference type="Proteomes" id="UP000544872"/>
    </source>
</evidence>
<evidence type="ECO:0000256" key="1">
    <source>
        <dbReference type="ARBA" id="ARBA00043985"/>
    </source>
</evidence>
<protein>
    <submittedName>
        <fullName evidence="3">Phage shock protein A</fullName>
    </submittedName>
</protein>
<dbReference type="Proteomes" id="UP000544872">
    <property type="component" value="Unassembled WGS sequence"/>
</dbReference>
<dbReference type="EMBL" id="JACIIX010000010">
    <property type="protein sequence ID" value="MBB6211276.1"/>
    <property type="molecule type" value="Genomic_DNA"/>
</dbReference>
<proteinExistence type="inferred from homology"/>